<dbReference type="RefSeq" id="WP_115390397.1">
    <property type="nucleotide sequence ID" value="NZ_JACDTT010000016.1"/>
</dbReference>
<evidence type="ECO:0000313" key="2">
    <source>
        <dbReference type="EMBL" id="SUJ07660.1"/>
    </source>
</evidence>
<dbReference type="InterPro" id="IPR013783">
    <property type="entry name" value="Ig-like_fold"/>
</dbReference>
<keyword evidence="3" id="KW-1185">Reference proteome</keyword>
<evidence type="ECO:0000256" key="1">
    <source>
        <dbReference type="SAM" id="MobiDB-lite"/>
    </source>
</evidence>
<evidence type="ECO:0008006" key="4">
    <source>
        <dbReference type="Google" id="ProtNLM"/>
    </source>
</evidence>
<protein>
    <recommendedName>
        <fullName evidence="4">Lipoprotein</fullName>
    </recommendedName>
</protein>
<feature type="compositionally biased region" description="Polar residues" evidence="1">
    <location>
        <begin position="618"/>
        <end position="631"/>
    </location>
</feature>
<dbReference type="Proteomes" id="UP000254069">
    <property type="component" value="Unassembled WGS sequence"/>
</dbReference>
<dbReference type="AlphaFoldDB" id="A0A380BWZ3"/>
<feature type="region of interest" description="Disordered" evidence="1">
    <location>
        <begin position="618"/>
        <end position="649"/>
    </location>
</feature>
<sequence>MKILPYLPFTCTLLLTACGGGGNDDGSDLIPPVVTPPPALSRCEQQSEFDNQTTASGLVFKLQSRYLAGQQSSVLATLGTLNSRNMQFQWQQLSGPSVDMDMNDSPVLAFVPPQSGDYRFQLNVSGSDLSLQETVTLTVMDGSGLNIRQDHQVVEGNNVSVRLDRVNGTVANNISWCIAAGPELNLDLANPERPLFVAPEVNQDTGVILRASASVNGETLSDEVSILITDEAQITSEYFDAPIARTHAYKRNSPYAEVLKRCTYSNQLSACQLSTLPLIGQGAGGISDKEAIMNRVLVSHDWMGRNFEAFLDQMDTHGDFATLLQSVTAVVISYDVRPSFYWVVTGAIYLDPEDLWLTATERDSINEAPDYRAGFGNELQFLIPWRYVKDNDYASVYRDRSQRSNRPISELTTDLSSLLYHELAHANDFFPRSVHQSLEGPTLLDDYYRRTAQKALISDQLSSAYPLGSTEMSALAGVSFMGQTATATQKAYTPGDVSGFFSADRANDFYNYSTPREDAAMLFEEAMMSYRLGVQRDVAITDKPETVTANSISVDWGQRGRIGASALRNRTGLVLSEMMPELNAQLLLDSLPAPLQMQPGLSWAANLGISPTLMAPKSNVQRQQGREQTQVPLRLSGDRHKTPVGVNRP</sequence>
<dbReference type="PROSITE" id="PS51257">
    <property type="entry name" value="PROKAR_LIPOPROTEIN"/>
    <property type="match status" value="1"/>
</dbReference>
<dbReference type="EMBL" id="UGYO01000002">
    <property type="protein sequence ID" value="SUJ07660.1"/>
    <property type="molecule type" value="Genomic_DNA"/>
</dbReference>
<organism evidence="2 3">
    <name type="scientific">Shewanella algae</name>
    <dbReference type="NCBI Taxonomy" id="38313"/>
    <lineage>
        <taxon>Bacteria</taxon>
        <taxon>Pseudomonadati</taxon>
        <taxon>Pseudomonadota</taxon>
        <taxon>Gammaproteobacteria</taxon>
        <taxon>Alteromonadales</taxon>
        <taxon>Shewanellaceae</taxon>
        <taxon>Shewanella</taxon>
    </lineage>
</organism>
<dbReference type="Pfam" id="PF22352">
    <property type="entry name" value="K319L-like_PKD"/>
    <property type="match status" value="1"/>
</dbReference>
<name>A0A380BWZ3_9GAMM</name>
<evidence type="ECO:0000313" key="3">
    <source>
        <dbReference type="Proteomes" id="UP000254069"/>
    </source>
</evidence>
<proteinExistence type="predicted"/>
<gene>
    <name evidence="2" type="ORF">NCTC10738_03991</name>
</gene>
<accession>A0A380BWZ3</accession>
<reference evidence="2 3" key="1">
    <citation type="submission" date="2018-06" db="EMBL/GenBank/DDBJ databases">
        <authorList>
            <consortium name="Pathogen Informatics"/>
            <person name="Doyle S."/>
        </authorList>
    </citation>
    <scope>NUCLEOTIDE SEQUENCE [LARGE SCALE GENOMIC DNA]</scope>
    <source>
        <strain evidence="2 3">NCTC10738</strain>
    </source>
</reference>
<dbReference type="Gene3D" id="2.60.40.10">
    <property type="entry name" value="Immunoglobulins"/>
    <property type="match status" value="1"/>
</dbReference>